<comment type="similarity">
    <text evidence="1">Belongs to the mimivirus BTB/WD family.</text>
</comment>
<dbReference type="InterPro" id="IPR015943">
    <property type="entry name" value="WD40/YVTN_repeat-like_dom_sf"/>
</dbReference>
<evidence type="ECO:0000259" key="4">
    <source>
        <dbReference type="PROSITE" id="PS50097"/>
    </source>
</evidence>
<keyword evidence="2" id="KW-0853">WD repeat</keyword>
<dbReference type="SUPFAM" id="SSF54695">
    <property type="entry name" value="POZ domain"/>
    <property type="match status" value="1"/>
</dbReference>
<dbReference type="Gene3D" id="3.30.710.10">
    <property type="entry name" value="Potassium Channel Kv1.1, Chain A"/>
    <property type="match status" value="1"/>
</dbReference>
<sequence length="467" mass="54743">MDNLKVLFEENLFSDLQLIVEDSNESIVLNVHRNILYFSCDFFKKLLIGQFSETNDKSIKIIVHNAKITSCVIKNFYGIDDKLPEYPDWMYYLETYRCYDYFGMKIPVDKLLELTVPSEGFELLLQIVDLLDYCDELGHLIIRNLPLDYDINDLSKDFVTDLQRLSNEYQIVYTEYHTIKIFNNKLDKPIKTIHHSQNITSLCYDNNNKRIIYGDAKGTIYVHDFFSNKIIFTLQNVQTNETFPNVIHLVVINDKLISVYFDGKITVRNSLDCTLCYTFMLVKRPFLFKICPYTNCIFHFTANEYTYIWSIDTGNLIHKLDRFTNITFNTLKNDLITYWRENGLILCNYPSMDEIGTLCKEYSFPPLVLLNKQHILVGCHNGLMDIWNLEKLTLVKSTQLFDVPIISMTYSPNGDQLIVANCDREVRILNSDNYEIIYTKNINKDNNNKLLTISLHDAEKIEKLNIL</sequence>
<accession>A0A0G2XZY4</accession>
<dbReference type="Gene3D" id="2.130.10.10">
    <property type="entry name" value="YVTN repeat-like/Quinoprotein amine dehydrogenase"/>
    <property type="match status" value="2"/>
</dbReference>
<dbReference type="Pfam" id="PF00651">
    <property type="entry name" value="BTB"/>
    <property type="match status" value="1"/>
</dbReference>
<dbReference type="SMART" id="SM00320">
    <property type="entry name" value="WD40"/>
    <property type="match status" value="2"/>
</dbReference>
<dbReference type="PANTHER" id="PTHR44019:SF8">
    <property type="entry name" value="POC1 CENTRIOLAR PROTEIN HOMOLOG"/>
    <property type="match status" value="1"/>
</dbReference>
<evidence type="ECO:0000313" key="5">
    <source>
        <dbReference type="EMBL" id="AKI78913.1"/>
    </source>
</evidence>
<dbReference type="Proteomes" id="UP000241474">
    <property type="component" value="Segment"/>
</dbReference>
<keyword evidence="3" id="KW-0677">Repeat</keyword>
<dbReference type="Pfam" id="PF00400">
    <property type="entry name" value="WD40"/>
    <property type="match status" value="1"/>
</dbReference>
<organismHost>
    <name type="scientific">Acanthamoeba polyphaga</name>
    <name type="common">Amoeba</name>
    <dbReference type="NCBI Taxonomy" id="5757"/>
</organismHost>
<dbReference type="CDD" id="cd18186">
    <property type="entry name" value="BTB_POZ_ZBTB_KLHL-like"/>
    <property type="match status" value="1"/>
</dbReference>
<dbReference type="InterPro" id="IPR036322">
    <property type="entry name" value="WD40_repeat_dom_sf"/>
</dbReference>
<evidence type="ECO:0000256" key="1">
    <source>
        <dbReference type="ARBA" id="ARBA00006497"/>
    </source>
</evidence>
<name>A0A0G2XZY4_MIMIV</name>
<organism evidence="5 6">
    <name type="scientific">Acanthamoeba polyphaga mimivirus</name>
    <name type="common">APMV</name>
    <dbReference type="NCBI Taxonomy" id="212035"/>
    <lineage>
        <taxon>Viruses</taxon>
        <taxon>Varidnaviria</taxon>
        <taxon>Bamfordvirae</taxon>
        <taxon>Nucleocytoviricota</taxon>
        <taxon>Megaviricetes</taxon>
        <taxon>Imitervirales</taxon>
        <taxon>Mimiviridae</taxon>
        <taxon>Megamimivirinae</taxon>
        <taxon>Mimivirus</taxon>
        <taxon>Mimivirus bradfordmassiliense</taxon>
    </lineage>
</organism>
<dbReference type="InterPro" id="IPR000210">
    <property type="entry name" value="BTB/POZ_dom"/>
</dbReference>
<evidence type="ECO:0000313" key="6">
    <source>
        <dbReference type="Proteomes" id="UP000241474"/>
    </source>
</evidence>
<dbReference type="InterPro" id="IPR001680">
    <property type="entry name" value="WD40_rpt"/>
</dbReference>
<reference evidence="5 6" key="1">
    <citation type="submission" date="2014-10" db="EMBL/GenBank/DDBJ databases">
        <title>Pan-genome analysis of Brazilian lineage A amoebal mimiviruses.</title>
        <authorList>
            <person name="Assis F.L."/>
            <person name="Abrahao J.S."/>
            <person name="Kroon E.G."/>
            <person name="Dornas F.P."/>
            <person name="Andrade K.R."/>
            <person name="Borato P.V.M."/>
            <person name="Pilotto M.R."/>
            <person name="Benamar S."/>
            <person name="LaScola B."/>
            <person name="Colson P."/>
        </authorList>
    </citation>
    <scope>NUCLEOTIDE SEQUENCE [LARGE SCALE GENOMIC DNA]</scope>
    <source>
        <strain evidence="5 6">Oyster</strain>
    </source>
</reference>
<dbReference type="InterPro" id="IPR050505">
    <property type="entry name" value="WDR55/POC1"/>
</dbReference>
<evidence type="ECO:0000256" key="2">
    <source>
        <dbReference type="ARBA" id="ARBA00022574"/>
    </source>
</evidence>
<dbReference type="InterPro" id="IPR011333">
    <property type="entry name" value="SKP1/BTB/POZ_sf"/>
</dbReference>
<feature type="domain" description="BTB" evidence="4">
    <location>
        <begin position="14"/>
        <end position="85"/>
    </location>
</feature>
<dbReference type="PANTHER" id="PTHR44019">
    <property type="entry name" value="WD REPEAT-CONTAINING PROTEIN 55"/>
    <property type="match status" value="1"/>
</dbReference>
<dbReference type="EMBL" id="KM982401">
    <property type="protein sequence ID" value="AKI78913.1"/>
    <property type="molecule type" value="Genomic_DNA"/>
</dbReference>
<dbReference type="SUPFAM" id="SSF50978">
    <property type="entry name" value="WD40 repeat-like"/>
    <property type="match status" value="1"/>
</dbReference>
<protein>
    <submittedName>
        <fullName evidence="5">WD40 superfamily protein</fullName>
    </submittedName>
</protein>
<dbReference type="PROSITE" id="PS50097">
    <property type="entry name" value="BTB"/>
    <property type="match status" value="1"/>
</dbReference>
<evidence type="ECO:0000256" key="3">
    <source>
        <dbReference type="ARBA" id="ARBA00022737"/>
    </source>
</evidence>
<proteinExistence type="inferred from homology"/>